<feature type="chain" id="PRO_5013368001" description="Cellulase" evidence="10">
    <location>
        <begin position="22"/>
        <end position="112"/>
    </location>
</feature>
<dbReference type="InParanoid" id="A0A1Y2M8N7"/>
<evidence type="ECO:0000256" key="10">
    <source>
        <dbReference type="SAM" id="SignalP"/>
    </source>
</evidence>
<evidence type="ECO:0000256" key="2">
    <source>
        <dbReference type="ARBA" id="ARBA00007793"/>
    </source>
</evidence>
<dbReference type="SUPFAM" id="SSF50685">
    <property type="entry name" value="Barwin-like endoglucanases"/>
    <property type="match status" value="1"/>
</dbReference>
<evidence type="ECO:0000256" key="8">
    <source>
        <dbReference type="ARBA" id="ARBA00023326"/>
    </source>
</evidence>
<keyword evidence="6" id="KW-0119">Carbohydrate metabolism</keyword>
<proteinExistence type="inferred from homology"/>
<keyword evidence="5" id="KW-0136">Cellulose degradation</keyword>
<feature type="domain" description="Glycosyl hydrolases family 45 active site" evidence="11">
    <location>
        <begin position="26"/>
        <end position="37"/>
    </location>
</feature>
<keyword evidence="8" id="KW-0624">Polysaccharide degradation</keyword>
<evidence type="ECO:0000256" key="6">
    <source>
        <dbReference type="ARBA" id="ARBA00023277"/>
    </source>
</evidence>
<protein>
    <recommendedName>
        <fullName evidence="3 9">Cellulase</fullName>
        <ecNumber evidence="3 9">3.2.1.4</ecNumber>
    </recommendedName>
</protein>
<keyword evidence="10" id="KW-0732">Signal</keyword>
<dbReference type="GO" id="GO:0008810">
    <property type="term" value="F:cellulase activity"/>
    <property type="evidence" value="ECO:0007669"/>
    <property type="project" value="UniProtKB-EC"/>
</dbReference>
<sequence length="112" mass="11773">MLFLSQLAVATLAFGTALVDAQTGKTTRYWDCCKPSCGWSGKASVNSPVKSCDKSDNPLSDMAAKNGCESGGSAYMCTGQSPWAINDNLAYGFAAAKLSGQSESNWCCACYE</sequence>
<dbReference type="AlphaFoldDB" id="A0A1Y2M8N7"/>
<dbReference type="InterPro" id="IPR000334">
    <property type="entry name" value="Glyco_hydro_45"/>
</dbReference>
<feature type="signal peptide" evidence="10">
    <location>
        <begin position="1"/>
        <end position="21"/>
    </location>
</feature>
<dbReference type="PANTHER" id="PTHR39730">
    <property type="entry name" value="ENDOGLUCANASE 1"/>
    <property type="match status" value="1"/>
</dbReference>
<evidence type="ECO:0000259" key="11">
    <source>
        <dbReference type="PROSITE" id="PS01140"/>
    </source>
</evidence>
<organism evidence="12 13">
    <name type="scientific">Epicoccum nigrum</name>
    <name type="common">Soil fungus</name>
    <name type="synonym">Epicoccum purpurascens</name>
    <dbReference type="NCBI Taxonomy" id="105696"/>
    <lineage>
        <taxon>Eukaryota</taxon>
        <taxon>Fungi</taxon>
        <taxon>Dikarya</taxon>
        <taxon>Ascomycota</taxon>
        <taxon>Pezizomycotina</taxon>
        <taxon>Dothideomycetes</taxon>
        <taxon>Pleosporomycetidae</taxon>
        <taxon>Pleosporales</taxon>
        <taxon>Pleosporineae</taxon>
        <taxon>Didymellaceae</taxon>
        <taxon>Epicoccum</taxon>
    </lineage>
</organism>
<dbReference type="EMBL" id="KZ107839">
    <property type="protein sequence ID" value="OSS52466.1"/>
    <property type="molecule type" value="Genomic_DNA"/>
</dbReference>
<accession>A0A1Y2M8N7</accession>
<evidence type="ECO:0000256" key="7">
    <source>
        <dbReference type="ARBA" id="ARBA00023295"/>
    </source>
</evidence>
<evidence type="ECO:0000256" key="1">
    <source>
        <dbReference type="ARBA" id="ARBA00000966"/>
    </source>
</evidence>
<evidence type="ECO:0000256" key="5">
    <source>
        <dbReference type="ARBA" id="ARBA00023001"/>
    </source>
</evidence>
<evidence type="ECO:0000256" key="4">
    <source>
        <dbReference type="ARBA" id="ARBA00022801"/>
    </source>
</evidence>
<comment type="catalytic activity">
    <reaction evidence="1 9">
        <text>Endohydrolysis of (1-&gt;4)-beta-D-glucosidic linkages in cellulose, lichenin and cereal beta-D-glucans.</text>
        <dbReference type="EC" id="3.2.1.4"/>
    </reaction>
</comment>
<dbReference type="PANTHER" id="PTHR39730:SF1">
    <property type="entry name" value="ENDOGLUCANASE 1"/>
    <property type="match status" value="1"/>
</dbReference>
<name>A0A1Y2M8N7_EPING</name>
<dbReference type="PROSITE" id="PS01140">
    <property type="entry name" value="GLYCOSYL_HYDROL_F45"/>
    <property type="match status" value="1"/>
</dbReference>
<dbReference type="InterPro" id="IPR052288">
    <property type="entry name" value="GH45_Enzymes"/>
</dbReference>
<evidence type="ECO:0000313" key="12">
    <source>
        <dbReference type="EMBL" id="OSS52466.1"/>
    </source>
</evidence>
<evidence type="ECO:0000313" key="13">
    <source>
        <dbReference type="Proteomes" id="UP000193240"/>
    </source>
</evidence>
<feature type="active site" description="Nucleophile" evidence="9">
    <location>
        <position position="31"/>
    </location>
</feature>
<dbReference type="EC" id="3.2.1.4" evidence="3 9"/>
<comment type="similarity">
    <text evidence="2">Belongs to the glycosyl hydrolase 45 (cellulase K) family.</text>
</comment>
<keyword evidence="4" id="KW-0378">Hydrolase</keyword>
<gene>
    <name evidence="12" type="ORF">B5807_01990</name>
</gene>
<dbReference type="STRING" id="105696.A0A1Y2M8N7"/>
<reference evidence="12 13" key="1">
    <citation type="journal article" date="2017" name="Genome Announc.">
        <title>Genome sequence of the saprophytic ascomycete Epicoccum nigrum ICMP 19927 strain isolated from New Zealand.</title>
        <authorList>
            <person name="Fokin M."/>
            <person name="Fleetwood D."/>
            <person name="Weir B.S."/>
            <person name="Villas-Boas S.G."/>
        </authorList>
    </citation>
    <scope>NUCLEOTIDE SEQUENCE [LARGE SCALE GENOMIC DNA]</scope>
    <source>
        <strain evidence="12 13">ICMP 19927</strain>
    </source>
</reference>
<dbReference type="InterPro" id="IPR036908">
    <property type="entry name" value="RlpA-like_sf"/>
</dbReference>
<dbReference type="Proteomes" id="UP000193240">
    <property type="component" value="Unassembled WGS sequence"/>
</dbReference>
<keyword evidence="7" id="KW-0326">Glycosidase</keyword>
<dbReference type="GO" id="GO:0030245">
    <property type="term" value="P:cellulose catabolic process"/>
    <property type="evidence" value="ECO:0007669"/>
    <property type="project" value="UniProtKB-KW"/>
</dbReference>
<keyword evidence="13" id="KW-1185">Reference proteome</keyword>
<evidence type="ECO:0000256" key="9">
    <source>
        <dbReference type="PROSITE-ProRule" id="PRU10069"/>
    </source>
</evidence>
<dbReference type="Pfam" id="PF02015">
    <property type="entry name" value="Glyco_hydro_45"/>
    <property type="match status" value="1"/>
</dbReference>
<dbReference type="Gene3D" id="2.40.40.10">
    <property type="entry name" value="RlpA-like domain"/>
    <property type="match status" value="1"/>
</dbReference>
<evidence type="ECO:0000256" key="3">
    <source>
        <dbReference type="ARBA" id="ARBA00012601"/>
    </source>
</evidence>